<dbReference type="AlphaFoldDB" id="A0AAN8S8X9"/>
<keyword evidence="1" id="KW-0472">Membrane</keyword>
<dbReference type="Proteomes" id="UP001372834">
    <property type="component" value="Unassembled WGS sequence"/>
</dbReference>
<dbReference type="EMBL" id="JAWJWE010000037">
    <property type="protein sequence ID" value="KAK6625779.1"/>
    <property type="molecule type" value="Genomic_DNA"/>
</dbReference>
<protein>
    <submittedName>
        <fullName evidence="2">Uncharacterized protein</fullName>
    </submittedName>
</protein>
<organism evidence="2 3">
    <name type="scientific">Polyplax serrata</name>
    <name type="common">Common mouse louse</name>
    <dbReference type="NCBI Taxonomy" id="468196"/>
    <lineage>
        <taxon>Eukaryota</taxon>
        <taxon>Metazoa</taxon>
        <taxon>Ecdysozoa</taxon>
        <taxon>Arthropoda</taxon>
        <taxon>Hexapoda</taxon>
        <taxon>Insecta</taxon>
        <taxon>Pterygota</taxon>
        <taxon>Neoptera</taxon>
        <taxon>Paraneoptera</taxon>
        <taxon>Psocodea</taxon>
        <taxon>Troctomorpha</taxon>
        <taxon>Phthiraptera</taxon>
        <taxon>Anoplura</taxon>
        <taxon>Polyplacidae</taxon>
        <taxon>Polyplax</taxon>
    </lineage>
</organism>
<proteinExistence type="predicted"/>
<comment type="caution">
    <text evidence="2">The sequence shown here is derived from an EMBL/GenBank/DDBJ whole genome shotgun (WGS) entry which is preliminary data.</text>
</comment>
<keyword evidence="1" id="KW-0812">Transmembrane</keyword>
<evidence type="ECO:0000313" key="3">
    <source>
        <dbReference type="Proteomes" id="UP001372834"/>
    </source>
</evidence>
<keyword evidence="1" id="KW-1133">Transmembrane helix</keyword>
<gene>
    <name evidence="2" type="ORF">RUM43_006078</name>
</gene>
<name>A0AAN8S8X9_POLSC</name>
<reference evidence="2 3" key="1">
    <citation type="submission" date="2023-10" db="EMBL/GenBank/DDBJ databases">
        <title>Genomes of two closely related lineages of the louse Polyplax serrata with different host specificities.</title>
        <authorList>
            <person name="Martinu J."/>
            <person name="Tarabai H."/>
            <person name="Stefka J."/>
            <person name="Hypsa V."/>
        </authorList>
    </citation>
    <scope>NUCLEOTIDE SEQUENCE [LARGE SCALE GENOMIC DNA]</scope>
    <source>
        <strain evidence="2">HR10_N</strain>
    </source>
</reference>
<evidence type="ECO:0000313" key="2">
    <source>
        <dbReference type="EMBL" id="KAK6625779.1"/>
    </source>
</evidence>
<sequence length="130" mass="14445">MARTSLIENALVVVRHAVQMPELMAFFSVLSVLNVALADVPAVSVAVISRANRLGLRRVIVYPTVIILKGLRGIWFGNSQQISLFAYLEKKNKGKQIRRCKTESEEVGEKDFPGGDGGIDIDTWKKRYLG</sequence>
<accession>A0AAN8S8X9</accession>
<evidence type="ECO:0000256" key="1">
    <source>
        <dbReference type="SAM" id="Phobius"/>
    </source>
</evidence>
<feature type="transmembrane region" description="Helical" evidence="1">
    <location>
        <begin position="23"/>
        <end position="48"/>
    </location>
</feature>